<dbReference type="PROSITE" id="PS50011">
    <property type="entry name" value="PROTEIN_KINASE_DOM"/>
    <property type="match status" value="1"/>
</dbReference>
<dbReference type="GO" id="GO:0005737">
    <property type="term" value="C:cytoplasm"/>
    <property type="evidence" value="ECO:0007669"/>
    <property type="project" value="UniProtKB-ARBA"/>
</dbReference>
<evidence type="ECO:0000313" key="16">
    <source>
        <dbReference type="EMBL" id="CAK0784279.1"/>
    </source>
</evidence>
<evidence type="ECO:0000259" key="14">
    <source>
        <dbReference type="PROSITE" id="PS50011"/>
    </source>
</evidence>
<dbReference type="InterPro" id="IPR011009">
    <property type="entry name" value="Kinase-like_dom_sf"/>
</dbReference>
<evidence type="ECO:0000256" key="4">
    <source>
        <dbReference type="ARBA" id="ARBA00022553"/>
    </source>
</evidence>
<keyword evidence="4" id="KW-0597">Phosphoprotein</keyword>
<evidence type="ECO:0000259" key="15">
    <source>
        <dbReference type="PROSITE" id="PS51285"/>
    </source>
</evidence>
<dbReference type="InterPro" id="IPR000719">
    <property type="entry name" value="Prot_kinase_dom"/>
</dbReference>
<keyword evidence="8 11" id="KW-0067">ATP-binding</keyword>
<dbReference type="InterPro" id="IPR000961">
    <property type="entry name" value="AGC-kinase_C"/>
</dbReference>
<dbReference type="Pfam" id="PF00433">
    <property type="entry name" value="Pkinase_C"/>
    <property type="match status" value="1"/>
</dbReference>
<keyword evidence="17" id="KW-1185">Reference proteome</keyword>
<dbReference type="AlphaFoldDB" id="A0AAV1IE49"/>
<dbReference type="GO" id="GO:0004674">
    <property type="term" value="F:protein serine/threonine kinase activity"/>
    <property type="evidence" value="ECO:0007669"/>
    <property type="project" value="UniProtKB-KW"/>
</dbReference>
<evidence type="ECO:0000256" key="13">
    <source>
        <dbReference type="SAM" id="MobiDB-lite"/>
    </source>
</evidence>
<name>A0AAV1IE49_9CHLO</name>
<evidence type="ECO:0000256" key="11">
    <source>
        <dbReference type="PROSITE-ProRule" id="PRU10141"/>
    </source>
</evidence>
<feature type="coiled-coil region" evidence="12">
    <location>
        <begin position="44"/>
        <end position="74"/>
    </location>
</feature>
<keyword evidence="3" id="KW-0723">Serine/threonine-protein kinase</keyword>
<feature type="domain" description="AGC-kinase C-terminal" evidence="15">
    <location>
        <begin position="426"/>
        <end position="493"/>
    </location>
</feature>
<evidence type="ECO:0000256" key="3">
    <source>
        <dbReference type="ARBA" id="ARBA00022527"/>
    </source>
</evidence>
<evidence type="ECO:0000256" key="7">
    <source>
        <dbReference type="ARBA" id="ARBA00022777"/>
    </source>
</evidence>
<gene>
    <name evidence="16" type="ORF">CVIRNUC_007483</name>
</gene>
<dbReference type="Gene3D" id="3.30.200.20">
    <property type="entry name" value="Phosphorylase Kinase, domain 1"/>
    <property type="match status" value="1"/>
</dbReference>
<dbReference type="CDD" id="cd21742">
    <property type="entry name" value="MobB_NDR_LATS-like"/>
    <property type="match status" value="1"/>
</dbReference>
<dbReference type="EMBL" id="CAUYUE010000010">
    <property type="protein sequence ID" value="CAK0784279.1"/>
    <property type="molecule type" value="Genomic_DNA"/>
</dbReference>
<dbReference type="PROSITE" id="PS00107">
    <property type="entry name" value="PROTEIN_KINASE_ATP"/>
    <property type="match status" value="1"/>
</dbReference>
<dbReference type="GO" id="GO:0005524">
    <property type="term" value="F:ATP binding"/>
    <property type="evidence" value="ECO:0007669"/>
    <property type="project" value="UniProtKB-UniRule"/>
</dbReference>
<protein>
    <recommendedName>
        <fullName evidence="2">non-specific serine/threonine protein kinase</fullName>
        <ecNumber evidence="2">2.7.11.1</ecNumber>
    </recommendedName>
</protein>
<dbReference type="Pfam" id="PF00069">
    <property type="entry name" value="Pkinase"/>
    <property type="match status" value="2"/>
</dbReference>
<comment type="caution">
    <text evidence="16">The sequence shown here is derived from an EMBL/GenBank/DDBJ whole genome shotgun (WGS) entry which is preliminary data.</text>
</comment>
<evidence type="ECO:0000256" key="1">
    <source>
        <dbReference type="ARBA" id="ARBA00009903"/>
    </source>
</evidence>
<evidence type="ECO:0000256" key="9">
    <source>
        <dbReference type="ARBA" id="ARBA00047899"/>
    </source>
</evidence>
<dbReference type="PROSITE" id="PS51285">
    <property type="entry name" value="AGC_KINASE_CTER"/>
    <property type="match status" value="1"/>
</dbReference>
<keyword evidence="5" id="KW-0808">Transferase</keyword>
<dbReference type="Proteomes" id="UP001314263">
    <property type="component" value="Unassembled WGS sequence"/>
</dbReference>
<dbReference type="FunFam" id="3.30.200.20:FF:000192">
    <property type="entry name" value="Serine/threonine-protein kinase cot-1"/>
    <property type="match status" value="1"/>
</dbReference>
<accession>A0AAV1IE49</accession>
<dbReference type="SMART" id="SM00220">
    <property type="entry name" value="S_TKc"/>
    <property type="match status" value="1"/>
</dbReference>
<evidence type="ECO:0000256" key="8">
    <source>
        <dbReference type="ARBA" id="ARBA00022840"/>
    </source>
</evidence>
<keyword evidence="12" id="KW-0175">Coiled coil</keyword>
<sequence>MPQLSEEAMKKAHTAKKYIENLYKLQEKNLRDRHERKLSLETRLQSTKLSEEEKRQERETLEQQERDFVRLQRQRMSSDDFEALKLIGRGAFGEVWLCKEIKTGKIVALKKLKKAEMVKRGQIDHVKAERDVLAGIHNPFIVRLYYSFQDDDHLYLVMEYLAGGDVMTLLMRKDILSYEETRFYMAESVLAIESLHRNSYIHRDIKPDNLLLCSNGHMKLSDFGLCKPVDVSKLPTLHEDQPVSSAQLSSLGSPLTPAVDGRRPPGLFNCCGRGQHPTTSPPEAQAASATFRNLEPQQSVTGSRTQSEKMAHWQSNRRKLAYSTVGTPDYIAPEVLTKTGYGMECDWWSLGAIMYEMMVGYPPFYSEDPLSTCRKIVNWRSTLRFPPEIKLPPVAKDFIQKLLCNVDDRLGSRGGASEVKAHPFFAGIGWDALASAPAPYVPTVTHELDTQNFEEFEVKEPASESMSARRRLRADPNFIGYTYKNWEAVSPRDDEVRDGVMKLKPKAVSRPKLSDVRGAFVDAGK</sequence>
<keyword evidence="6 11" id="KW-0547">Nucleotide-binding</keyword>
<evidence type="ECO:0000256" key="5">
    <source>
        <dbReference type="ARBA" id="ARBA00022679"/>
    </source>
</evidence>
<feature type="binding site" evidence="11">
    <location>
        <position position="110"/>
    </location>
    <ligand>
        <name>ATP</name>
        <dbReference type="ChEBI" id="CHEBI:30616"/>
    </ligand>
</feature>
<dbReference type="EC" id="2.7.11.1" evidence="2"/>
<reference evidence="16 17" key="1">
    <citation type="submission" date="2023-10" db="EMBL/GenBank/DDBJ databases">
        <authorList>
            <person name="Maclean D."/>
            <person name="Macfadyen A."/>
        </authorList>
    </citation>
    <scope>NUCLEOTIDE SEQUENCE [LARGE SCALE GENOMIC DNA]</scope>
</reference>
<comment type="catalytic activity">
    <reaction evidence="9">
        <text>L-threonyl-[protein] + ATP = O-phospho-L-threonyl-[protein] + ADP + H(+)</text>
        <dbReference type="Rhea" id="RHEA:46608"/>
        <dbReference type="Rhea" id="RHEA-COMP:11060"/>
        <dbReference type="Rhea" id="RHEA-COMP:11605"/>
        <dbReference type="ChEBI" id="CHEBI:15378"/>
        <dbReference type="ChEBI" id="CHEBI:30013"/>
        <dbReference type="ChEBI" id="CHEBI:30616"/>
        <dbReference type="ChEBI" id="CHEBI:61977"/>
        <dbReference type="ChEBI" id="CHEBI:456216"/>
        <dbReference type="EC" id="2.7.11.1"/>
    </reaction>
</comment>
<dbReference type="CDD" id="cd05599">
    <property type="entry name" value="STKc_NDR_like"/>
    <property type="match status" value="1"/>
</dbReference>
<dbReference type="InterPro" id="IPR008271">
    <property type="entry name" value="Ser/Thr_kinase_AS"/>
</dbReference>
<comment type="similarity">
    <text evidence="1">Belongs to the protein kinase superfamily. AGC Ser/Thr protein kinase family.</text>
</comment>
<dbReference type="PROSITE" id="PS00108">
    <property type="entry name" value="PROTEIN_KINASE_ST"/>
    <property type="match status" value="1"/>
</dbReference>
<feature type="region of interest" description="Disordered" evidence="13">
    <location>
        <begin position="293"/>
        <end position="313"/>
    </location>
</feature>
<dbReference type="Gene3D" id="1.10.510.10">
    <property type="entry name" value="Transferase(Phosphotransferase) domain 1"/>
    <property type="match status" value="1"/>
</dbReference>
<dbReference type="InterPro" id="IPR017892">
    <property type="entry name" value="Pkinase_C"/>
</dbReference>
<comment type="catalytic activity">
    <reaction evidence="10">
        <text>L-seryl-[protein] + ATP = O-phospho-L-seryl-[protein] + ADP + H(+)</text>
        <dbReference type="Rhea" id="RHEA:17989"/>
        <dbReference type="Rhea" id="RHEA-COMP:9863"/>
        <dbReference type="Rhea" id="RHEA-COMP:11604"/>
        <dbReference type="ChEBI" id="CHEBI:15378"/>
        <dbReference type="ChEBI" id="CHEBI:29999"/>
        <dbReference type="ChEBI" id="CHEBI:30616"/>
        <dbReference type="ChEBI" id="CHEBI:83421"/>
        <dbReference type="ChEBI" id="CHEBI:456216"/>
        <dbReference type="EC" id="2.7.11.1"/>
    </reaction>
</comment>
<evidence type="ECO:0000256" key="10">
    <source>
        <dbReference type="ARBA" id="ARBA00048679"/>
    </source>
</evidence>
<feature type="domain" description="Protein kinase" evidence="14">
    <location>
        <begin position="81"/>
        <end position="425"/>
    </location>
</feature>
<dbReference type="FunFam" id="1.10.510.10:FF:000057">
    <property type="entry name" value="Non-specific serine/threonine protein kinase"/>
    <property type="match status" value="1"/>
</dbReference>
<evidence type="ECO:0000256" key="6">
    <source>
        <dbReference type="ARBA" id="ARBA00022741"/>
    </source>
</evidence>
<keyword evidence="7" id="KW-0418">Kinase</keyword>
<dbReference type="PANTHER" id="PTHR22988:SF76">
    <property type="entry name" value="CHROMOSOME UNDETERMINED SCAFFOLD_135, WHOLE GENOME SHOTGUN SEQUENCE"/>
    <property type="match status" value="1"/>
</dbReference>
<proteinExistence type="inferred from homology"/>
<organism evidence="16 17">
    <name type="scientific">Coccomyxa viridis</name>
    <dbReference type="NCBI Taxonomy" id="1274662"/>
    <lineage>
        <taxon>Eukaryota</taxon>
        <taxon>Viridiplantae</taxon>
        <taxon>Chlorophyta</taxon>
        <taxon>core chlorophytes</taxon>
        <taxon>Trebouxiophyceae</taxon>
        <taxon>Trebouxiophyceae incertae sedis</taxon>
        <taxon>Coccomyxaceae</taxon>
        <taxon>Coccomyxa</taxon>
    </lineage>
</organism>
<dbReference type="InterPro" id="IPR050839">
    <property type="entry name" value="Rho-assoc_Ser/Thr_Kinase"/>
</dbReference>
<dbReference type="InterPro" id="IPR059233">
    <property type="entry name" value="MobB_NdrA/B/Cbk1"/>
</dbReference>
<evidence type="ECO:0000313" key="17">
    <source>
        <dbReference type="Proteomes" id="UP001314263"/>
    </source>
</evidence>
<evidence type="ECO:0000256" key="2">
    <source>
        <dbReference type="ARBA" id="ARBA00012513"/>
    </source>
</evidence>
<dbReference type="SUPFAM" id="SSF56112">
    <property type="entry name" value="Protein kinase-like (PK-like)"/>
    <property type="match status" value="1"/>
</dbReference>
<dbReference type="SMART" id="SM00133">
    <property type="entry name" value="S_TK_X"/>
    <property type="match status" value="1"/>
</dbReference>
<dbReference type="PANTHER" id="PTHR22988">
    <property type="entry name" value="MYOTONIC DYSTROPHY S/T KINASE-RELATED"/>
    <property type="match status" value="1"/>
</dbReference>
<dbReference type="InterPro" id="IPR017441">
    <property type="entry name" value="Protein_kinase_ATP_BS"/>
</dbReference>
<feature type="compositionally biased region" description="Polar residues" evidence="13">
    <location>
        <begin position="293"/>
        <end position="305"/>
    </location>
</feature>
<dbReference type="FunFam" id="1.10.510.10:FF:000042">
    <property type="entry name" value="Non-specific serine/threonine protein kinase"/>
    <property type="match status" value="1"/>
</dbReference>
<evidence type="ECO:0000256" key="12">
    <source>
        <dbReference type="SAM" id="Coils"/>
    </source>
</evidence>